<keyword evidence="3" id="KW-1185">Reference proteome</keyword>
<organism evidence="2 3">
    <name type="scientific">Prunus yedoensis var. nudiflora</name>
    <dbReference type="NCBI Taxonomy" id="2094558"/>
    <lineage>
        <taxon>Eukaryota</taxon>
        <taxon>Viridiplantae</taxon>
        <taxon>Streptophyta</taxon>
        <taxon>Embryophyta</taxon>
        <taxon>Tracheophyta</taxon>
        <taxon>Spermatophyta</taxon>
        <taxon>Magnoliopsida</taxon>
        <taxon>eudicotyledons</taxon>
        <taxon>Gunneridae</taxon>
        <taxon>Pentapetalae</taxon>
        <taxon>rosids</taxon>
        <taxon>fabids</taxon>
        <taxon>Rosales</taxon>
        <taxon>Rosaceae</taxon>
        <taxon>Amygdaloideae</taxon>
        <taxon>Amygdaleae</taxon>
        <taxon>Prunus</taxon>
    </lineage>
</organism>
<comment type="caution">
    <text evidence="2">The sequence shown here is derived from an EMBL/GenBank/DDBJ whole genome shotgun (WGS) entry which is preliminary data.</text>
</comment>
<reference evidence="2 3" key="1">
    <citation type="submission" date="2018-02" db="EMBL/GenBank/DDBJ databases">
        <title>Draft genome of wild Prunus yedoensis var. nudiflora.</title>
        <authorList>
            <person name="Baek S."/>
            <person name="Kim J.-H."/>
            <person name="Choi K."/>
            <person name="Kim G.-B."/>
            <person name="Cho A."/>
            <person name="Jang H."/>
            <person name="Shin C.-H."/>
            <person name="Yu H.-J."/>
            <person name="Mun J.-H."/>
        </authorList>
    </citation>
    <scope>NUCLEOTIDE SEQUENCE [LARGE SCALE GENOMIC DNA]</scope>
    <source>
        <strain evidence="3">cv. Jeju island</strain>
        <tissue evidence="2">Leaf</tissue>
    </source>
</reference>
<evidence type="ECO:0000313" key="3">
    <source>
        <dbReference type="Proteomes" id="UP000250321"/>
    </source>
</evidence>
<accession>A0A314ZNC3</accession>
<sequence>MQMRCTICRIIGHNKTSHHRNLPPKEKPLSRGKGRPRNIHHQDPAIAADEAKAAARVRRMHSYARAKAAAAAKKVALNASQPNVAETAGIGLRASKRQRT</sequence>
<dbReference type="EMBL" id="PJQY01000025">
    <property type="protein sequence ID" value="PQQ20809.1"/>
    <property type="molecule type" value="Genomic_DNA"/>
</dbReference>
<protein>
    <submittedName>
        <fullName evidence="2">Uncharacterized protein</fullName>
    </submittedName>
</protein>
<dbReference type="Proteomes" id="UP000250321">
    <property type="component" value="Unassembled WGS sequence"/>
</dbReference>
<dbReference type="AlphaFoldDB" id="A0A314ZNC3"/>
<evidence type="ECO:0000313" key="2">
    <source>
        <dbReference type="EMBL" id="PQQ20809.1"/>
    </source>
</evidence>
<feature type="region of interest" description="Disordered" evidence="1">
    <location>
        <begin position="13"/>
        <end position="43"/>
    </location>
</feature>
<proteinExistence type="predicted"/>
<gene>
    <name evidence="2" type="ORF">Pyn_25080</name>
</gene>
<evidence type="ECO:0000256" key="1">
    <source>
        <dbReference type="SAM" id="MobiDB-lite"/>
    </source>
</evidence>
<feature type="compositionally biased region" description="Basic residues" evidence="1">
    <location>
        <begin position="30"/>
        <end position="39"/>
    </location>
</feature>
<name>A0A314ZNC3_PRUYE</name>